<comment type="caution">
    <text evidence="9">The sequence shown here is derived from an EMBL/GenBank/DDBJ whole genome shotgun (WGS) entry which is preliminary data.</text>
</comment>
<organism evidence="9 10">
    <name type="scientific">Clostridium porci</name>
    <dbReference type="NCBI Taxonomy" id="2605778"/>
    <lineage>
        <taxon>Bacteria</taxon>
        <taxon>Bacillati</taxon>
        <taxon>Bacillota</taxon>
        <taxon>Clostridia</taxon>
        <taxon>Eubacteriales</taxon>
        <taxon>Clostridiaceae</taxon>
        <taxon>Clostridium</taxon>
    </lineage>
</organism>
<dbReference type="EMBL" id="VUMD01000005">
    <property type="protein sequence ID" value="MSS36366.1"/>
    <property type="molecule type" value="Genomic_DNA"/>
</dbReference>
<sequence length="758" mass="84704">MGQKLLSKLKGRKDRVNEQEGVRKEKISCRLARFIIHKKGWIEGVFAAGCLFSLFAMLFVNVNYDLTEYLPETAQSCIGLDLMEKEFGYPGTARVMLKDVTLYEAKQYKDKLEAVDGVDQVLWCDNIVNIYSGEDFINEKDIEDYYKDGCAVMDVTFEEGDTSQKTSQAIDEMKAITGDKGSYVGMAVQNKSLTENVESEMHLILTVAVIMIFVVLCITTNAWSEPVLFLLVMGVAILLNRGTNIFIGTVSFLTNNVAMVLQLATSMDYSIFLLDAYSREKQKGLPDEEAMVGAIDAAINSIFASSLTTVVGFMALVFMNFTIGFDMGLVLAKGIVFSLITVVFFMPAMILKFEKWNTKTRHRPFLPSFRKFSQWVYRMRYASLIILALLAPPAYVAQGMNDFLFGNSAVGASEGTQVYEDDEAIAEKFGRSNMLLALYPNTSPVAEKAMSEEIDGLPYVKSVTSLSDTLPQGIPEDFLPYSVTSQLHTEEYCRMLIYIRTKTESDQAFRCADELEGIVRKYYPDQSFLVGETPSTQDIKTTITADNARVNMLSLAGVFLVVMFSFRSLIIPVIVMIPIEVAIFLNMAIPYLMGETMVFMGYIIVSSIQLGATVDYSILLTNNYVSSRRSLSRKEACVRALMLSCPSIFTSGAIIILAGYIIHFISSTAAIGDLGHLIGRGALLSVLLVLTVLPALLVLFDRMITSNEWERLQRHVKRRRERRRVLTRTARETIARKMSGTKTAKEHKESAEVSSDEI</sequence>
<evidence type="ECO:0000256" key="6">
    <source>
        <dbReference type="SAM" id="MobiDB-lite"/>
    </source>
</evidence>
<protein>
    <submittedName>
        <fullName evidence="9">MMPL family transporter</fullName>
    </submittedName>
</protein>
<keyword evidence="5 7" id="KW-0472">Membrane</keyword>
<dbReference type="PROSITE" id="PS50156">
    <property type="entry name" value="SSD"/>
    <property type="match status" value="1"/>
</dbReference>
<feature type="transmembrane region" description="Helical" evidence="7">
    <location>
        <begin position="640"/>
        <end position="665"/>
    </location>
</feature>
<evidence type="ECO:0000256" key="3">
    <source>
        <dbReference type="ARBA" id="ARBA00022692"/>
    </source>
</evidence>
<evidence type="ECO:0000256" key="7">
    <source>
        <dbReference type="SAM" id="Phobius"/>
    </source>
</evidence>
<accession>A0A7X2NKI5</accession>
<feature type="domain" description="SSD" evidence="8">
    <location>
        <begin position="553"/>
        <end position="699"/>
    </location>
</feature>
<keyword evidence="4 7" id="KW-1133">Transmembrane helix</keyword>
<evidence type="ECO:0000259" key="8">
    <source>
        <dbReference type="PROSITE" id="PS50156"/>
    </source>
</evidence>
<dbReference type="InterPro" id="IPR050545">
    <property type="entry name" value="Mycobact_MmpL"/>
</dbReference>
<evidence type="ECO:0000256" key="5">
    <source>
        <dbReference type="ARBA" id="ARBA00023136"/>
    </source>
</evidence>
<keyword evidence="3 7" id="KW-0812">Transmembrane</keyword>
<evidence type="ECO:0000313" key="9">
    <source>
        <dbReference type="EMBL" id="MSS36366.1"/>
    </source>
</evidence>
<feature type="transmembrane region" description="Helical" evidence="7">
    <location>
        <begin position="227"/>
        <end position="247"/>
    </location>
</feature>
<feature type="transmembrane region" description="Helical" evidence="7">
    <location>
        <begin position="599"/>
        <end position="619"/>
    </location>
</feature>
<feature type="transmembrane region" description="Helical" evidence="7">
    <location>
        <begin position="298"/>
        <end position="323"/>
    </location>
</feature>
<evidence type="ECO:0000256" key="1">
    <source>
        <dbReference type="ARBA" id="ARBA00004651"/>
    </source>
</evidence>
<keyword evidence="2" id="KW-1003">Cell membrane</keyword>
<dbReference type="SUPFAM" id="SSF82866">
    <property type="entry name" value="Multidrug efflux transporter AcrB transmembrane domain"/>
    <property type="match status" value="2"/>
</dbReference>
<feature type="transmembrane region" description="Helical" evidence="7">
    <location>
        <begin position="201"/>
        <end position="220"/>
    </location>
</feature>
<gene>
    <name evidence="9" type="ORF">FYJ39_07240</name>
</gene>
<dbReference type="InterPro" id="IPR000731">
    <property type="entry name" value="SSD"/>
</dbReference>
<dbReference type="PANTHER" id="PTHR33406">
    <property type="entry name" value="MEMBRANE PROTEIN MJ1562-RELATED"/>
    <property type="match status" value="1"/>
</dbReference>
<feature type="transmembrane region" description="Helical" evidence="7">
    <location>
        <begin position="677"/>
        <end position="700"/>
    </location>
</feature>
<dbReference type="PANTHER" id="PTHR33406:SF13">
    <property type="entry name" value="MEMBRANE PROTEIN YDFJ"/>
    <property type="match status" value="1"/>
</dbReference>
<feature type="transmembrane region" description="Helical" evidence="7">
    <location>
        <begin position="40"/>
        <end position="60"/>
    </location>
</feature>
<dbReference type="InterPro" id="IPR004869">
    <property type="entry name" value="MMPL_dom"/>
</dbReference>
<reference evidence="9 10" key="1">
    <citation type="submission" date="2019-08" db="EMBL/GenBank/DDBJ databases">
        <title>In-depth cultivation of the pig gut microbiome towards novel bacterial diversity and tailored functional studies.</title>
        <authorList>
            <person name="Wylensek D."/>
            <person name="Hitch T.C.A."/>
            <person name="Clavel T."/>
        </authorList>
    </citation>
    <scope>NUCLEOTIDE SEQUENCE [LARGE SCALE GENOMIC DNA]</scope>
    <source>
        <strain evidence="9 10">WCA-389-WT-23D1</strain>
    </source>
</reference>
<feature type="region of interest" description="Disordered" evidence="6">
    <location>
        <begin position="736"/>
        <end position="758"/>
    </location>
</feature>
<evidence type="ECO:0000256" key="4">
    <source>
        <dbReference type="ARBA" id="ARBA00022989"/>
    </source>
</evidence>
<keyword evidence="10" id="KW-1185">Reference proteome</keyword>
<proteinExistence type="predicted"/>
<name>A0A7X2NKI5_9CLOT</name>
<dbReference type="GO" id="GO:0005886">
    <property type="term" value="C:plasma membrane"/>
    <property type="evidence" value="ECO:0007669"/>
    <property type="project" value="UniProtKB-SubCell"/>
</dbReference>
<evidence type="ECO:0000256" key="2">
    <source>
        <dbReference type="ARBA" id="ARBA00022475"/>
    </source>
</evidence>
<feature type="transmembrane region" description="Helical" evidence="7">
    <location>
        <begin position="548"/>
        <end position="566"/>
    </location>
</feature>
<feature type="transmembrane region" description="Helical" evidence="7">
    <location>
        <begin position="335"/>
        <end position="354"/>
    </location>
</feature>
<dbReference type="Gene3D" id="1.20.1640.10">
    <property type="entry name" value="Multidrug efflux transporter AcrB transmembrane domain"/>
    <property type="match status" value="2"/>
</dbReference>
<feature type="transmembrane region" description="Helical" evidence="7">
    <location>
        <begin position="375"/>
        <end position="395"/>
    </location>
</feature>
<dbReference type="Proteomes" id="UP000429958">
    <property type="component" value="Unassembled WGS sequence"/>
</dbReference>
<dbReference type="Pfam" id="PF03176">
    <property type="entry name" value="MMPL"/>
    <property type="match status" value="2"/>
</dbReference>
<dbReference type="AlphaFoldDB" id="A0A7X2NKI5"/>
<dbReference type="RefSeq" id="WP_154471796.1">
    <property type="nucleotide sequence ID" value="NZ_DBEWUL010000034.1"/>
</dbReference>
<evidence type="ECO:0000313" key="10">
    <source>
        <dbReference type="Proteomes" id="UP000429958"/>
    </source>
</evidence>
<comment type="subcellular location">
    <subcellularLocation>
        <location evidence="1">Cell membrane</location>
        <topology evidence="1">Multi-pass membrane protein</topology>
    </subcellularLocation>
</comment>